<organism evidence="4 5">
    <name type="scientific">Thiohalobacter thiocyanaticus</name>
    <dbReference type="NCBI Taxonomy" id="585455"/>
    <lineage>
        <taxon>Bacteria</taxon>
        <taxon>Pseudomonadati</taxon>
        <taxon>Pseudomonadota</taxon>
        <taxon>Gammaproteobacteria</taxon>
        <taxon>Thiohalobacterales</taxon>
        <taxon>Thiohalobacteraceae</taxon>
        <taxon>Thiohalobacter</taxon>
    </lineage>
</organism>
<comment type="caution">
    <text evidence="4">The sequence shown here is derived from an EMBL/GenBank/DDBJ whole genome shotgun (WGS) entry which is preliminary data.</text>
</comment>
<reference evidence="4 5" key="1">
    <citation type="journal article" date="2010" name="Int. J. Syst. Evol. Microbiol.">
        <title>Thiohalobacter thiocyanaticus gen. nov., sp. nov., a moderately halophilic, sulfur-oxidizing gammaproteobacterium from hypersaline lakes, that utilizes thiocyanate.</title>
        <authorList>
            <person name="Sorokin D.Y."/>
            <person name="Kovaleva O.L."/>
            <person name="Tourova T.P."/>
            <person name="Muyzer G."/>
        </authorList>
    </citation>
    <scope>NUCLEOTIDE SEQUENCE [LARGE SCALE GENOMIC DNA]</scope>
    <source>
        <strain evidence="4 5">Hrh1</strain>
    </source>
</reference>
<feature type="domain" description="DUF4124" evidence="3">
    <location>
        <begin position="54"/>
        <end position="107"/>
    </location>
</feature>
<keyword evidence="5" id="KW-1185">Reference proteome</keyword>
<proteinExistence type="predicted"/>
<feature type="coiled-coil region" evidence="1">
    <location>
        <begin position="120"/>
        <end position="147"/>
    </location>
</feature>
<accession>A0A426QII0</accession>
<dbReference type="AlphaFoldDB" id="A0A426QII0"/>
<protein>
    <submittedName>
        <fullName evidence="4">DUF4124 domain-containing protein</fullName>
    </submittedName>
</protein>
<gene>
    <name evidence="4" type="ORF">D6C00_06210</name>
</gene>
<dbReference type="InterPro" id="IPR025392">
    <property type="entry name" value="DUF4124"/>
</dbReference>
<dbReference type="Pfam" id="PF13511">
    <property type="entry name" value="DUF4124"/>
    <property type="match status" value="1"/>
</dbReference>
<dbReference type="Proteomes" id="UP000287798">
    <property type="component" value="Unassembled WGS sequence"/>
</dbReference>
<evidence type="ECO:0000256" key="1">
    <source>
        <dbReference type="SAM" id="Coils"/>
    </source>
</evidence>
<evidence type="ECO:0000313" key="4">
    <source>
        <dbReference type="EMBL" id="RRQ21572.1"/>
    </source>
</evidence>
<feature type="region of interest" description="Disordered" evidence="2">
    <location>
        <begin position="164"/>
        <end position="207"/>
    </location>
</feature>
<evidence type="ECO:0000313" key="5">
    <source>
        <dbReference type="Proteomes" id="UP000287798"/>
    </source>
</evidence>
<evidence type="ECO:0000259" key="3">
    <source>
        <dbReference type="Pfam" id="PF13511"/>
    </source>
</evidence>
<evidence type="ECO:0000256" key="2">
    <source>
        <dbReference type="SAM" id="MobiDB-lite"/>
    </source>
</evidence>
<feature type="compositionally biased region" description="Pro residues" evidence="2">
    <location>
        <begin position="171"/>
        <end position="182"/>
    </location>
</feature>
<dbReference type="EMBL" id="QZMU01000001">
    <property type="protein sequence ID" value="RRQ21572.1"/>
    <property type="molecule type" value="Genomic_DNA"/>
</dbReference>
<sequence length="207" mass="22779">MHLASAGNFLLTQVSEMSSPTGGFQQLLAERHETVEALVYRTGHKALNTWAVVLFGLPVALAAAPIYKWEGTDGSTYYSETPPAPHADVDYEVIELSPEAPSQPPAAGGYRAVLDVADSLQAARLERERLRLERERTALEAHKIRQEAAQDTDTQRYAAPRFVLPHQFRPHPGPGMRAPPHPEQPRVHRPPDAAPEPPPRGRAIVGR</sequence>
<name>A0A426QII0_9GAMM</name>
<keyword evidence="1" id="KW-0175">Coiled coil</keyword>